<dbReference type="EMBL" id="JAWIIV010000059">
    <property type="protein sequence ID" value="MEC4723546.1"/>
    <property type="molecule type" value="Genomic_DNA"/>
</dbReference>
<protein>
    <submittedName>
        <fullName evidence="1">GIY-YIG nuclease family protein</fullName>
    </submittedName>
</protein>
<dbReference type="Gene3D" id="3.40.1440.40">
    <property type="match status" value="1"/>
</dbReference>
<keyword evidence="2" id="KW-1185">Reference proteome</keyword>
<dbReference type="InterPro" id="IPR053748">
    <property type="entry name" value="Host_DNA_Degrad_Endo"/>
</dbReference>
<accession>A0ABU6JJA7</accession>
<name>A0ABU6JJA7_9BURK</name>
<proteinExistence type="predicted"/>
<dbReference type="InterPro" id="IPR044556">
    <property type="entry name" value="EndoII-like_GIY-YIG"/>
</dbReference>
<evidence type="ECO:0000313" key="2">
    <source>
        <dbReference type="Proteomes" id="UP001352263"/>
    </source>
</evidence>
<sequence>MTNDLTRLESIGFAHAGKWALTSRGLEAQLDPNLAAGQNALYAFVVNGTLTYIGKTTKTLKERMQGYKTPAVSAERGGSTNIKNNRNIVEVLSNGGCVDIYAFINQGEQKHRGFLINLAAGLEDVLIKELSPPWNGRQFVISTEGTDQLKISKIGTVETLPATMSDACADIAASRSNTPIPSHKSPIKYNLRAKNESRLTKADFENMLRRTFTEATNVGEDYIDIRSGDLHTRVGVYPSKGHSMPTCCTVMYDAMKPGDTVLQAPPKGKGANVVVRYQLPR</sequence>
<dbReference type="RefSeq" id="WP_326510160.1">
    <property type="nucleotide sequence ID" value="NZ_JAWIIV010000059.1"/>
</dbReference>
<dbReference type="CDD" id="cd10436">
    <property type="entry name" value="GIY-YIG_EndoII_Hpy188I_like"/>
    <property type="match status" value="1"/>
</dbReference>
<dbReference type="Proteomes" id="UP001352263">
    <property type="component" value="Unassembled WGS sequence"/>
</dbReference>
<comment type="caution">
    <text evidence="1">The sequence shown here is derived from an EMBL/GenBank/DDBJ whole genome shotgun (WGS) entry which is preliminary data.</text>
</comment>
<evidence type="ECO:0000313" key="1">
    <source>
        <dbReference type="EMBL" id="MEC4723546.1"/>
    </source>
</evidence>
<reference evidence="1 2" key="1">
    <citation type="submission" date="2023-10" db="EMBL/GenBank/DDBJ databases">
        <title>Noviherbaspirillum sp. CPCC 100848 genome assembly.</title>
        <authorList>
            <person name="Li X.Y."/>
            <person name="Fang X.M."/>
        </authorList>
    </citation>
    <scope>NUCLEOTIDE SEQUENCE [LARGE SCALE GENOMIC DNA]</scope>
    <source>
        <strain evidence="1 2">CPCC 100848</strain>
    </source>
</reference>
<organism evidence="1 2">
    <name type="scientific">Noviherbaspirillum album</name>
    <dbReference type="NCBI Taxonomy" id="3080276"/>
    <lineage>
        <taxon>Bacteria</taxon>
        <taxon>Pseudomonadati</taxon>
        <taxon>Pseudomonadota</taxon>
        <taxon>Betaproteobacteria</taxon>
        <taxon>Burkholderiales</taxon>
        <taxon>Oxalobacteraceae</taxon>
        <taxon>Noviherbaspirillum</taxon>
    </lineage>
</organism>
<gene>
    <name evidence="1" type="ORF">RY831_30870</name>
</gene>